<dbReference type="InParanoid" id="A0A0C3H5C0"/>
<name>A0A0C3H5C0_OIDMZ</name>
<keyword evidence="2" id="KW-1185">Reference proteome</keyword>
<accession>A0A0C3H5C0</accession>
<dbReference type="EMBL" id="KN832881">
    <property type="protein sequence ID" value="KIM97621.1"/>
    <property type="molecule type" value="Genomic_DNA"/>
</dbReference>
<dbReference type="Proteomes" id="UP000054321">
    <property type="component" value="Unassembled WGS sequence"/>
</dbReference>
<evidence type="ECO:0000313" key="2">
    <source>
        <dbReference type="Proteomes" id="UP000054321"/>
    </source>
</evidence>
<gene>
    <name evidence="1" type="ORF">OIDMADRAFT_20165</name>
</gene>
<evidence type="ECO:0000313" key="1">
    <source>
        <dbReference type="EMBL" id="KIM97621.1"/>
    </source>
</evidence>
<dbReference type="STRING" id="913774.A0A0C3H5C0"/>
<reference evidence="2" key="2">
    <citation type="submission" date="2015-01" db="EMBL/GenBank/DDBJ databases">
        <title>Evolutionary Origins and Diversification of the Mycorrhizal Mutualists.</title>
        <authorList>
            <consortium name="DOE Joint Genome Institute"/>
            <consortium name="Mycorrhizal Genomics Consortium"/>
            <person name="Kohler A."/>
            <person name="Kuo A."/>
            <person name="Nagy L.G."/>
            <person name="Floudas D."/>
            <person name="Copeland A."/>
            <person name="Barry K.W."/>
            <person name="Cichocki N."/>
            <person name="Veneault-Fourrey C."/>
            <person name="LaButti K."/>
            <person name="Lindquist E.A."/>
            <person name="Lipzen A."/>
            <person name="Lundell T."/>
            <person name="Morin E."/>
            <person name="Murat C."/>
            <person name="Riley R."/>
            <person name="Ohm R."/>
            <person name="Sun H."/>
            <person name="Tunlid A."/>
            <person name="Henrissat B."/>
            <person name="Grigoriev I.V."/>
            <person name="Hibbett D.S."/>
            <person name="Martin F."/>
        </authorList>
    </citation>
    <scope>NUCLEOTIDE SEQUENCE [LARGE SCALE GENOMIC DNA]</scope>
    <source>
        <strain evidence="2">Zn</strain>
    </source>
</reference>
<dbReference type="OrthoDB" id="5420280at2759"/>
<sequence length="79" mass="8853">MVREIEYQPTLSVLNKHATVRASSHLSGSPRFYTLFTEFITALEESEFASGYLADGVLLKVTTAYWAFMGCEKDEVRAA</sequence>
<dbReference type="HOGENOM" id="CLU_2606633_0_0_1"/>
<dbReference type="AlphaFoldDB" id="A0A0C3H5C0"/>
<proteinExistence type="predicted"/>
<reference evidence="1 2" key="1">
    <citation type="submission" date="2014-04" db="EMBL/GenBank/DDBJ databases">
        <authorList>
            <consortium name="DOE Joint Genome Institute"/>
            <person name="Kuo A."/>
            <person name="Martino E."/>
            <person name="Perotto S."/>
            <person name="Kohler A."/>
            <person name="Nagy L.G."/>
            <person name="Floudas D."/>
            <person name="Copeland A."/>
            <person name="Barry K.W."/>
            <person name="Cichocki N."/>
            <person name="Veneault-Fourrey C."/>
            <person name="LaButti K."/>
            <person name="Lindquist E.A."/>
            <person name="Lipzen A."/>
            <person name="Lundell T."/>
            <person name="Morin E."/>
            <person name="Murat C."/>
            <person name="Sun H."/>
            <person name="Tunlid A."/>
            <person name="Henrissat B."/>
            <person name="Grigoriev I.V."/>
            <person name="Hibbett D.S."/>
            <person name="Martin F."/>
            <person name="Nordberg H.P."/>
            <person name="Cantor M.N."/>
            <person name="Hua S.X."/>
        </authorList>
    </citation>
    <scope>NUCLEOTIDE SEQUENCE [LARGE SCALE GENOMIC DNA]</scope>
    <source>
        <strain evidence="1 2">Zn</strain>
    </source>
</reference>
<organism evidence="1 2">
    <name type="scientific">Oidiodendron maius (strain Zn)</name>
    <dbReference type="NCBI Taxonomy" id="913774"/>
    <lineage>
        <taxon>Eukaryota</taxon>
        <taxon>Fungi</taxon>
        <taxon>Dikarya</taxon>
        <taxon>Ascomycota</taxon>
        <taxon>Pezizomycotina</taxon>
        <taxon>Leotiomycetes</taxon>
        <taxon>Leotiomycetes incertae sedis</taxon>
        <taxon>Myxotrichaceae</taxon>
        <taxon>Oidiodendron</taxon>
    </lineage>
</organism>
<protein>
    <submittedName>
        <fullName evidence="1">Uncharacterized protein</fullName>
    </submittedName>
</protein>